<keyword evidence="1" id="KW-0175">Coiled coil</keyword>
<keyword evidence="5" id="KW-1185">Reference proteome</keyword>
<evidence type="ECO:0000313" key="5">
    <source>
        <dbReference type="Proteomes" id="UP001396334"/>
    </source>
</evidence>
<feature type="coiled-coil region" evidence="1">
    <location>
        <begin position="292"/>
        <end position="319"/>
    </location>
</feature>
<evidence type="ECO:0000256" key="3">
    <source>
        <dbReference type="SAM" id="Phobius"/>
    </source>
</evidence>
<proteinExistence type="predicted"/>
<feature type="transmembrane region" description="Helical" evidence="3">
    <location>
        <begin position="425"/>
        <end position="446"/>
    </location>
</feature>
<reference evidence="4 5" key="1">
    <citation type="journal article" date="2024" name="G3 (Bethesda)">
        <title>Genome assembly of Hibiscus sabdariffa L. provides insights into metabolisms of medicinal natural products.</title>
        <authorList>
            <person name="Kim T."/>
        </authorList>
    </citation>
    <scope>NUCLEOTIDE SEQUENCE [LARGE SCALE GENOMIC DNA]</scope>
    <source>
        <strain evidence="4">TK-2024</strain>
        <tissue evidence="4">Old leaves</tissue>
    </source>
</reference>
<keyword evidence="3" id="KW-0812">Transmembrane</keyword>
<dbReference type="Gene3D" id="3.30.300.20">
    <property type="match status" value="1"/>
</dbReference>
<keyword evidence="3" id="KW-0472">Membrane</keyword>
<dbReference type="PANTHER" id="PTHR35490">
    <property type="entry name" value="BACTERIOPHAGE N4 ADSORPTION B PROTEIN"/>
    <property type="match status" value="1"/>
</dbReference>
<dbReference type="InterPro" id="IPR015946">
    <property type="entry name" value="KH_dom-like_a/b"/>
</dbReference>
<dbReference type="PANTHER" id="PTHR35490:SF2">
    <property type="entry name" value="BACTERIOPHAGE N4 ADSORPTION B PROTEIN"/>
    <property type="match status" value="1"/>
</dbReference>
<gene>
    <name evidence="4" type="ORF">V6N11_046743</name>
</gene>
<dbReference type="EMBL" id="JBBPBN010001443">
    <property type="protein sequence ID" value="KAK8478228.1"/>
    <property type="molecule type" value="Genomic_DNA"/>
</dbReference>
<evidence type="ECO:0000256" key="1">
    <source>
        <dbReference type="SAM" id="Coils"/>
    </source>
</evidence>
<feature type="compositionally biased region" description="Basic and acidic residues" evidence="2">
    <location>
        <begin position="239"/>
        <end position="248"/>
    </location>
</feature>
<dbReference type="InterPro" id="IPR009019">
    <property type="entry name" value="KH_sf_prok-type"/>
</dbReference>
<accession>A0ABR1ZD52</accession>
<organism evidence="4 5">
    <name type="scientific">Hibiscus sabdariffa</name>
    <name type="common">roselle</name>
    <dbReference type="NCBI Taxonomy" id="183260"/>
    <lineage>
        <taxon>Eukaryota</taxon>
        <taxon>Viridiplantae</taxon>
        <taxon>Streptophyta</taxon>
        <taxon>Embryophyta</taxon>
        <taxon>Tracheophyta</taxon>
        <taxon>Spermatophyta</taxon>
        <taxon>Magnoliopsida</taxon>
        <taxon>eudicotyledons</taxon>
        <taxon>Gunneridae</taxon>
        <taxon>Pentapetalae</taxon>
        <taxon>rosids</taxon>
        <taxon>malvids</taxon>
        <taxon>Malvales</taxon>
        <taxon>Malvaceae</taxon>
        <taxon>Malvoideae</taxon>
        <taxon>Hibiscus</taxon>
    </lineage>
</organism>
<dbReference type="SUPFAM" id="SSF54814">
    <property type="entry name" value="Prokaryotic type KH domain (KH-domain type II)"/>
    <property type="match status" value="1"/>
</dbReference>
<comment type="caution">
    <text evidence="4">The sequence shown here is derived from an EMBL/GenBank/DDBJ whole genome shotgun (WGS) entry which is preliminary data.</text>
</comment>
<keyword evidence="3" id="KW-1133">Transmembrane helix</keyword>
<sequence length="561" mass="63026">MAIISESSQVHGKAMPTFTAVAALDRLLESKSADRFGFYSKPPLFPNSKLRRRNSCTSATEWKVDRPQISPALYATPEATPLPDSLSFFLPSPYIVNHKRRGPSLSRTSSEVISRRRTLEEDEFTKAKLAEPKSVDFSKRSSVTFSVHKPNKEKHQNHIDKSPVNVEKANVHGGSIQDEHRNVAHDFKFGSSNEEVRSCLMSDVSVMDGALAKVGPVNLDRSGDNEDFFDPNETSRASNKTEGDDHTVAETAASSGTSGVEFYDAWDELCPESAQPAVRNIEAELCEIRSSLHVEIEKRKQAEEALNKIQCKWQTMRQELAVLGLSLPADLFVVTEDELAKPVEELRQQETVARLVSLSVGRGIARAEMGMEMESQIESKNFEMARVLDRLHYYEAVNREMSQRNQEAVEMARRDRQRKKRRQRWVWGSIATAITLGMVTLAWSYLPEGKGLSISPTGIAQAPGTDDAAAAKDIVSEHPERFFVAEIIREKIFMQYRNEVPYACQGGKALKILATAARLDVEDLLQKKVFLEVRTKITMLLLNCEMCMVYFCYKVLSALKI</sequence>
<evidence type="ECO:0000313" key="4">
    <source>
        <dbReference type="EMBL" id="KAK8478228.1"/>
    </source>
</evidence>
<name>A0ABR1ZD52_9ROSI</name>
<evidence type="ECO:0000256" key="2">
    <source>
        <dbReference type="SAM" id="MobiDB-lite"/>
    </source>
</evidence>
<feature type="region of interest" description="Disordered" evidence="2">
    <location>
        <begin position="217"/>
        <end position="255"/>
    </location>
</feature>
<dbReference type="Proteomes" id="UP001396334">
    <property type="component" value="Unassembled WGS sequence"/>
</dbReference>
<protein>
    <submittedName>
        <fullName evidence="4">Uncharacterized protein</fullName>
    </submittedName>
</protein>